<keyword evidence="2" id="KW-0677">Repeat</keyword>
<feature type="domain" description="C2H2-type" evidence="6">
    <location>
        <begin position="65"/>
        <end position="85"/>
    </location>
</feature>
<dbReference type="InterPro" id="IPR036236">
    <property type="entry name" value="Znf_C2H2_sf"/>
</dbReference>
<evidence type="ECO:0000256" key="2">
    <source>
        <dbReference type="ARBA" id="ARBA00022737"/>
    </source>
</evidence>
<gene>
    <name evidence="7" type="ORF">QTO34_018783</name>
</gene>
<evidence type="ECO:0000256" key="4">
    <source>
        <dbReference type="ARBA" id="ARBA00022833"/>
    </source>
</evidence>
<evidence type="ECO:0000313" key="7">
    <source>
        <dbReference type="EMBL" id="KAK1340218.1"/>
    </source>
</evidence>
<keyword evidence="8" id="KW-1185">Reference proteome</keyword>
<dbReference type="EMBL" id="JAULJE010000008">
    <property type="protein sequence ID" value="KAK1340218.1"/>
    <property type="molecule type" value="Genomic_DNA"/>
</dbReference>
<dbReference type="GO" id="GO:0000981">
    <property type="term" value="F:DNA-binding transcription factor activity, RNA polymerase II-specific"/>
    <property type="evidence" value="ECO:0007669"/>
    <property type="project" value="TreeGrafter"/>
</dbReference>
<dbReference type="GO" id="GO:0000977">
    <property type="term" value="F:RNA polymerase II transcription regulatory region sequence-specific DNA binding"/>
    <property type="evidence" value="ECO:0007669"/>
    <property type="project" value="TreeGrafter"/>
</dbReference>
<evidence type="ECO:0000256" key="5">
    <source>
        <dbReference type="PROSITE-ProRule" id="PRU00042"/>
    </source>
</evidence>
<sequence length="139" mass="16236">MYKFGKDSSDNSTMLEHQKIHTGTKECIHEGNPIIVINVENLSGIHPLLNIRKLMVEINLVGVMKAFTKSSILIRHQRIHTRQKPYHCKKCGKVFSYSSSLVEYQRIHECNLCRKTFPHSLAFRFDSQSRYMPRLQIHP</sequence>
<accession>A0AA40HZF1</accession>
<organism evidence="7 8">
    <name type="scientific">Cnephaeus nilssonii</name>
    <name type="common">Northern bat</name>
    <name type="synonym">Eptesicus nilssonii</name>
    <dbReference type="NCBI Taxonomy" id="3371016"/>
    <lineage>
        <taxon>Eukaryota</taxon>
        <taxon>Metazoa</taxon>
        <taxon>Chordata</taxon>
        <taxon>Craniata</taxon>
        <taxon>Vertebrata</taxon>
        <taxon>Euteleostomi</taxon>
        <taxon>Mammalia</taxon>
        <taxon>Eutheria</taxon>
        <taxon>Laurasiatheria</taxon>
        <taxon>Chiroptera</taxon>
        <taxon>Yangochiroptera</taxon>
        <taxon>Vespertilionidae</taxon>
        <taxon>Cnephaeus</taxon>
    </lineage>
</organism>
<name>A0AA40HZF1_CNENI</name>
<evidence type="ECO:0000313" key="8">
    <source>
        <dbReference type="Proteomes" id="UP001177744"/>
    </source>
</evidence>
<evidence type="ECO:0000256" key="3">
    <source>
        <dbReference type="ARBA" id="ARBA00022771"/>
    </source>
</evidence>
<dbReference type="Proteomes" id="UP001177744">
    <property type="component" value="Unassembled WGS sequence"/>
</dbReference>
<evidence type="ECO:0000259" key="6">
    <source>
        <dbReference type="PROSITE" id="PS50157"/>
    </source>
</evidence>
<dbReference type="GO" id="GO:0005634">
    <property type="term" value="C:nucleus"/>
    <property type="evidence" value="ECO:0007669"/>
    <property type="project" value="TreeGrafter"/>
</dbReference>
<keyword evidence="3 5" id="KW-0863">Zinc-finger</keyword>
<feature type="non-terminal residue" evidence="7">
    <location>
        <position position="139"/>
    </location>
</feature>
<dbReference type="Gene3D" id="3.30.160.60">
    <property type="entry name" value="Classic Zinc Finger"/>
    <property type="match status" value="2"/>
</dbReference>
<proteinExistence type="predicted"/>
<dbReference type="Pfam" id="PF00096">
    <property type="entry name" value="zf-C2H2"/>
    <property type="match status" value="1"/>
</dbReference>
<dbReference type="GO" id="GO:0008270">
    <property type="term" value="F:zinc ion binding"/>
    <property type="evidence" value="ECO:0007669"/>
    <property type="project" value="UniProtKB-KW"/>
</dbReference>
<comment type="caution">
    <text evidence="7">The sequence shown here is derived from an EMBL/GenBank/DDBJ whole genome shotgun (WGS) entry which is preliminary data.</text>
</comment>
<feature type="domain" description="C2H2-type" evidence="6">
    <location>
        <begin position="86"/>
        <end position="108"/>
    </location>
</feature>
<dbReference type="SUPFAM" id="SSF57667">
    <property type="entry name" value="beta-beta-alpha zinc fingers"/>
    <property type="match status" value="1"/>
</dbReference>
<reference evidence="7" key="1">
    <citation type="submission" date="2023-06" db="EMBL/GenBank/DDBJ databases">
        <title>Reference genome for the Northern bat (Eptesicus nilssonii), a most northern bat species.</title>
        <authorList>
            <person name="Laine V.N."/>
            <person name="Pulliainen A.T."/>
            <person name="Lilley T.M."/>
        </authorList>
    </citation>
    <scope>NUCLEOTIDE SEQUENCE</scope>
    <source>
        <strain evidence="7">BLF_Eptnil</strain>
        <tissue evidence="7">Kidney</tissue>
    </source>
</reference>
<dbReference type="AlphaFoldDB" id="A0AA40HZF1"/>
<keyword evidence="4" id="KW-0862">Zinc</keyword>
<dbReference type="FunFam" id="3.30.160.60:FF:000052">
    <property type="entry name" value="zinc finger protein 546 isoform X1"/>
    <property type="match status" value="1"/>
</dbReference>
<dbReference type="InterPro" id="IPR013087">
    <property type="entry name" value="Znf_C2H2_type"/>
</dbReference>
<dbReference type="PANTHER" id="PTHR24381:SF462">
    <property type="entry name" value="ZINC FINGER PROTEIN 566"/>
    <property type="match status" value="1"/>
</dbReference>
<keyword evidence="1" id="KW-0479">Metal-binding</keyword>
<dbReference type="PROSITE" id="PS50157">
    <property type="entry name" value="ZINC_FINGER_C2H2_2"/>
    <property type="match status" value="2"/>
</dbReference>
<evidence type="ECO:0000256" key="1">
    <source>
        <dbReference type="ARBA" id="ARBA00022723"/>
    </source>
</evidence>
<dbReference type="FunFam" id="3.30.160.60:FF:002402">
    <property type="entry name" value="Zinc finger protein 347"/>
    <property type="match status" value="1"/>
</dbReference>
<dbReference type="PANTHER" id="PTHR24381">
    <property type="entry name" value="ZINC FINGER PROTEIN"/>
    <property type="match status" value="1"/>
</dbReference>
<protein>
    <recommendedName>
        <fullName evidence="6">C2H2-type domain-containing protein</fullName>
    </recommendedName>
</protein>